<feature type="signal peptide" evidence="1">
    <location>
        <begin position="1"/>
        <end position="29"/>
    </location>
</feature>
<dbReference type="RefSeq" id="WP_253778743.1">
    <property type="nucleotide sequence ID" value="NZ_BAAAVE010000011.1"/>
</dbReference>
<dbReference type="EMBL" id="JAMZEC010000001">
    <property type="protein sequence ID" value="MCP2351942.1"/>
    <property type="molecule type" value="Genomic_DNA"/>
</dbReference>
<protein>
    <submittedName>
        <fullName evidence="2">Parallel beta-helix repeat protein</fullName>
    </submittedName>
</protein>
<organism evidence="2 3">
    <name type="scientific">Nonomuraea roseoviolacea subsp. carminata</name>
    <dbReference type="NCBI Taxonomy" id="160689"/>
    <lineage>
        <taxon>Bacteria</taxon>
        <taxon>Bacillati</taxon>
        <taxon>Actinomycetota</taxon>
        <taxon>Actinomycetes</taxon>
        <taxon>Streptosporangiales</taxon>
        <taxon>Streptosporangiaceae</taxon>
        <taxon>Nonomuraea</taxon>
    </lineage>
</organism>
<gene>
    <name evidence="2" type="ORF">HD595_008064</name>
</gene>
<dbReference type="InterPro" id="IPR012334">
    <property type="entry name" value="Pectin_lyas_fold"/>
</dbReference>
<comment type="caution">
    <text evidence="2">The sequence shown here is derived from an EMBL/GenBank/DDBJ whole genome shotgun (WGS) entry which is preliminary data.</text>
</comment>
<evidence type="ECO:0000256" key="1">
    <source>
        <dbReference type="SAM" id="SignalP"/>
    </source>
</evidence>
<dbReference type="Gene3D" id="2.160.20.10">
    <property type="entry name" value="Single-stranded right-handed beta-helix, Pectin lyase-like"/>
    <property type="match status" value="1"/>
</dbReference>
<keyword evidence="3" id="KW-1185">Reference proteome</keyword>
<proteinExistence type="predicted"/>
<accession>A0ABT1KE42</accession>
<dbReference type="SUPFAM" id="SSF51126">
    <property type="entry name" value="Pectin lyase-like"/>
    <property type="match status" value="1"/>
</dbReference>
<dbReference type="InterPro" id="IPR011050">
    <property type="entry name" value="Pectin_lyase_fold/virulence"/>
</dbReference>
<evidence type="ECO:0000313" key="3">
    <source>
        <dbReference type="Proteomes" id="UP001320766"/>
    </source>
</evidence>
<reference evidence="2 3" key="1">
    <citation type="submission" date="2022-06" db="EMBL/GenBank/DDBJ databases">
        <title>Sequencing the genomes of 1000 actinobacteria strains.</title>
        <authorList>
            <person name="Klenk H.-P."/>
        </authorList>
    </citation>
    <scope>NUCLEOTIDE SEQUENCE [LARGE SCALE GENOMIC DNA]</scope>
    <source>
        <strain evidence="2 3">DSM 44170</strain>
    </source>
</reference>
<evidence type="ECO:0000313" key="2">
    <source>
        <dbReference type="EMBL" id="MCP2351942.1"/>
    </source>
</evidence>
<name>A0ABT1KE42_9ACTN</name>
<dbReference type="Proteomes" id="UP001320766">
    <property type="component" value="Unassembled WGS sequence"/>
</dbReference>
<keyword evidence="1" id="KW-0732">Signal</keyword>
<feature type="chain" id="PRO_5046506314" evidence="1">
    <location>
        <begin position="30"/>
        <end position="458"/>
    </location>
</feature>
<sequence>MSGLTSKTLTTPKALGASAAALAVVIAGAGAGTAAASTARTAAAAAATVYYLDSVAGNDAAAGTSAATAWKTLAKASAAPLEPGSKLLLKRGGSWSGQLALSRSGTADAPIVVDAYGTGAAPIVMGDDEACVDLAGSHIEVYNLQVGVNRDAGRCSWAGIKVGGDDNVVERNLITGAAAGVYIETSARYTAVTNNDFVDNNHMSTLTPKEVNANDDSGAFAMLVQGDDANIGWNTISGSVAFSYDYGFDGAAVEIFMGSRNRVHHNLAFDVDTFTELGTSRNDDGTSNDPDGTSGNVFEYNGIYGPRSRSGLVTRGPVHDDGRIETNGPVFGTVFRNNAMNLPNADSEGVVCDAGCTNAHLTLSQNIVSAAKKIAYADPAFTAHDHNVFHGGQFQMSAGTANVRKDPKFDPNRPLHLLSTSPAIGLGVTKFNDVDLDGVKVGQDGRIEAGAYEYVAAP</sequence>